<dbReference type="PANTHER" id="PTHR42747">
    <property type="entry name" value="NITRONATE MONOOXYGENASE-RELATED"/>
    <property type="match status" value="1"/>
</dbReference>
<dbReference type="GO" id="GO:0018580">
    <property type="term" value="F:nitronate monooxygenase activity"/>
    <property type="evidence" value="ECO:0007669"/>
    <property type="project" value="InterPro"/>
</dbReference>
<dbReference type="GO" id="GO:0051213">
    <property type="term" value="F:dioxygenase activity"/>
    <property type="evidence" value="ECO:0007669"/>
    <property type="project" value="UniProtKB-KW"/>
</dbReference>
<dbReference type="CDD" id="cd04730">
    <property type="entry name" value="NPD_like"/>
    <property type="match status" value="1"/>
</dbReference>
<comment type="similarity">
    <text evidence="1">Belongs to the nitronate monooxygenase family. NMO class I subfamily.</text>
</comment>
<evidence type="ECO:0000313" key="7">
    <source>
        <dbReference type="Proteomes" id="UP000050874"/>
    </source>
</evidence>
<keyword evidence="3" id="KW-0288">FMN</keyword>
<dbReference type="SUPFAM" id="SSF51412">
    <property type="entry name" value="Inosine monophosphate dehydrogenase (IMPDH)"/>
    <property type="match status" value="1"/>
</dbReference>
<dbReference type="PANTHER" id="PTHR42747:SF4">
    <property type="entry name" value="BLR1330 PROTEIN"/>
    <property type="match status" value="1"/>
</dbReference>
<keyword evidence="4" id="KW-0560">Oxidoreductase</keyword>
<protein>
    <submittedName>
        <fullName evidence="6">2-nitropropane dioxygenase</fullName>
    </submittedName>
</protein>
<accession>A0A0R2PU65</accession>
<dbReference type="EMBL" id="LIAV01000004">
    <property type="protein sequence ID" value="KRO41382.1"/>
    <property type="molecule type" value="Genomic_DNA"/>
</dbReference>
<sequence>MFLVSGPELVIASSNSGLIGSFPGPNAKTTEELEKWMRKITEGTSNPWAFNMITHKTYDRFDDELELIKKFQPKIVITALGSPERVIEEVHFYGGKVIADVNNINFARRCADMGVDGMALICHGAGGHTGQLSPFAFTSYVREFFDGIIVLAGSISTGNHIKAAKLLNADLCYMGTRFISATESQAVDEYKAMVINSNYSDLRMTNLFTGAQAYYMKDSIIRNNLDPDNLESNLAGFNVSASQEKISAWKDIWSAGQGVGLIKRVESVESIVAELEAEFLQR</sequence>
<evidence type="ECO:0000313" key="6">
    <source>
        <dbReference type="EMBL" id="KRO41382.1"/>
    </source>
</evidence>
<name>A0A0R2PU65_9GAMM</name>
<dbReference type="Gene3D" id="3.20.20.70">
    <property type="entry name" value="Aldolase class I"/>
    <property type="match status" value="1"/>
</dbReference>
<keyword evidence="6" id="KW-0223">Dioxygenase</keyword>
<proteinExistence type="inferred from homology"/>
<keyword evidence="5" id="KW-0503">Monooxygenase</keyword>
<comment type="caution">
    <text evidence="6">The sequence shown here is derived from an EMBL/GenBank/DDBJ whole genome shotgun (WGS) entry which is preliminary data.</text>
</comment>
<evidence type="ECO:0000256" key="1">
    <source>
        <dbReference type="ARBA" id="ARBA00009881"/>
    </source>
</evidence>
<evidence type="ECO:0000256" key="3">
    <source>
        <dbReference type="ARBA" id="ARBA00022643"/>
    </source>
</evidence>
<keyword evidence="2" id="KW-0285">Flavoprotein</keyword>
<dbReference type="Pfam" id="PF03060">
    <property type="entry name" value="NMO"/>
    <property type="match status" value="1"/>
</dbReference>
<evidence type="ECO:0000256" key="5">
    <source>
        <dbReference type="ARBA" id="ARBA00023033"/>
    </source>
</evidence>
<evidence type="ECO:0000256" key="2">
    <source>
        <dbReference type="ARBA" id="ARBA00022630"/>
    </source>
</evidence>
<dbReference type="AlphaFoldDB" id="A0A0R2PU65"/>
<dbReference type="InterPro" id="IPR013785">
    <property type="entry name" value="Aldolase_TIM"/>
</dbReference>
<reference evidence="7" key="1">
    <citation type="submission" date="2015-10" db="EMBL/GenBank/DDBJ databases">
        <title>Metagenome-Assembled Genomes uncover a global brackish microbiome.</title>
        <authorList>
            <person name="Hugerth L.W."/>
            <person name="Larsson J."/>
            <person name="Alneberg J."/>
            <person name="Lindh M.V."/>
            <person name="Legrand C."/>
            <person name="Pinhassi J."/>
            <person name="Andersson A."/>
        </authorList>
    </citation>
    <scope>NUCLEOTIDE SEQUENCE [LARGE SCALE GENOMIC DNA]</scope>
</reference>
<dbReference type="InterPro" id="IPR004136">
    <property type="entry name" value="NMO"/>
</dbReference>
<gene>
    <name evidence="6" type="ORF">ABR63_04745</name>
</gene>
<dbReference type="Proteomes" id="UP000050874">
    <property type="component" value="Unassembled WGS sequence"/>
</dbReference>
<evidence type="ECO:0000256" key="4">
    <source>
        <dbReference type="ARBA" id="ARBA00023002"/>
    </source>
</evidence>
<organism evidence="6 7">
    <name type="scientific">SAR86 cluster bacterium BACL1 MAG-120920-bin57</name>
    <dbReference type="NCBI Taxonomy" id="1655571"/>
    <lineage>
        <taxon>Bacteria</taxon>
        <taxon>Pseudomonadati</taxon>
        <taxon>Pseudomonadota</taxon>
        <taxon>Gammaproteobacteria</taxon>
        <taxon>SAR86 cluster</taxon>
    </lineage>
</organism>